<protein>
    <submittedName>
        <fullName evidence="2">MoaD/ThiS family protein</fullName>
    </submittedName>
</protein>
<name>A0ABY9QZP7_9BACT</name>
<keyword evidence="3" id="KW-1185">Reference proteome</keyword>
<dbReference type="SUPFAM" id="SSF54285">
    <property type="entry name" value="MoaD/ThiS"/>
    <property type="match status" value="1"/>
</dbReference>
<evidence type="ECO:0000313" key="3">
    <source>
        <dbReference type="Proteomes" id="UP001180616"/>
    </source>
</evidence>
<dbReference type="EMBL" id="CP133659">
    <property type="protein sequence ID" value="WMW64203.1"/>
    <property type="molecule type" value="Genomic_DNA"/>
</dbReference>
<dbReference type="InterPro" id="IPR016155">
    <property type="entry name" value="Mopterin_synth/thiamin_S_b"/>
</dbReference>
<organism evidence="2 3">
    <name type="scientific">Nitratidesulfovibrio liaohensis</name>
    <dbReference type="NCBI Taxonomy" id="2604158"/>
    <lineage>
        <taxon>Bacteria</taxon>
        <taxon>Pseudomonadati</taxon>
        <taxon>Thermodesulfobacteriota</taxon>
        <taxon>Desulfovibrionia</taxon>
        <taxon>Desulfovibrionales</taxon>
        <taxon>Desulfovibrionaceae</taxon>
        <taxon>Nitratidesulfovibrio</taxon>
    </lineage>
</organism>
<gene>
    <name evidence="2" type="ORF">KPS_002198</name>
</gene>
<reference evidence="2" key="1">
    <citation type="submission" date="2023-09" db="EMBL/GenBank/DDBJ databases">
        <authorList>
            <consortium name="CW5 consortium"/>
            <person name="Lu C.-W."/>
        </authorList>
    </citation>
    <scope>NUCLEOTIDE SEQUENCE</scope>
    <source>
        <strain evidence="2">KPS</strain>
    </source>
</reference>
<dbReference type="RefSeq" id="WP_309540309.1">
    <property type="nucleotide sequence ID" value="NZ_CP133659.1"/>
</dbReference>
<dbReference type="Proteomes" id="UP001180616">
    <property type="component" value="Chromosome"/>
</dbReference>
<proteinExistence type="predicted"/>
<evidence type="ECO:0000256" key="1">
    <source>
        <dbReference type="SAM" id="MobiDB-lite"/>
    </source>
</evidence>
<feature type="compositionally biased region" description="Basic and acidic residues" evidence="1">
    <location>
        <begin position="1"/>
        <end position="12"/>
    </location>
</feature>
<evidence type="ECO:0000313" key="2">
    <source>
        <dbReference type="EMBL" id="WMW64203.1"/>
    </source>
</evidence>
<sequence>MADHARHGEGAGRDAVPASGPDTIELRAFMGLAELFRTRGWPVPLPVRVHPGTTGPELLRQLDIAPEQVEVVFVNGKAVSPDLAVISGGDRVALAPPGVPGPYRVLLGFRKM</sequence>
<accession>A0ABY9QZP7</accession>
<feature type="region of interest" description="Disordered" evidence="1">
    <location>
        <begin position="1"/>
        <end position="20"/>
    </location>
</feature>